<feature type="domain" description="AMP-dependent synthetase/ligase" evidence="4">
    <location>
        <begin position="450"/>
        <end position="791"/>
    </location>
</feature>
<dbReference type="Pfam" id="PF13193">
    <property type="entry name" value="AMP-binding_C"/>
    <property type="match status" value="1"/>
</dbReference>
<evidence type="ECO:0000256" key="2">
    <source>
        <dbReference type="ARBA" id="ARBA00022553"/>
    </source>
</evidence>
<keyword evidence="8" id="KW-1185">Reference proteome</keyword>
<dbReference type="Gene3D" id="3.30.300.30">
    <property type="match status" value="1"/>
</dbReference>
<dbReference type="SUPFAM" id="SSF52777">
    <property type="entry name" value="CoA-dependent acyltransferases"/>
    <property type="match status" value="2"/>
</dbReference>
<dbReference type="InterPro" id="IPR020845">
    <property type="entry name" value="AMP-binding_CS"/>
</dbReference>
<dbReference type="InterPro" id="IPR025110">
    <property type="entry name" value="AMP-bd_C"/>
</dbReference>
<feature type="domain" description="Condensation" evidence="5">
    <location>
        <begin position="2"/>
        <end position="429"/>
    </location>
</feature>
<evidence type="ECO:0000259" key="6">
    <source>
        <dbReference type="Pfam" id="PF13193"/>
    </source>
</evidence>
<feature type="region of interest" description="Disordered" evidence="3">
    <location>
        <begin position="924"/>
        <end position="943"/>
    </location>
</feature>
<dbReference type="FunFam" id="3.40.50.12780:FF:000012">
    <property type="entry name" value="Non-ribosomal peptide synthetase"/>
    <property type="match status" value="1"/>
</dbReference>
<dbReference type="Pfam" id="PF00668">
    <property type="entry name" value="Condensation"/>
    <property type="match status" value="1"/>
</dbReference>
<dbReference type="Gene3D" id="3.30.559.30">
    <property type="entry name" value="Nonribosomal peptide synthetase, condensation domain"/>
    <property type="match status" value="1"/>
</dbReference>
<dbReference type="InterPro" id="IPR000873">
    <property type="entry name" value="AMP-dep_synth/lig_dom"/>
</dbReference>
<evidence type="ECO:0000313" key="8">
    <source>
        <dbReference type="Proteomes" id="UP000272888"/>
    </source>
</evidence>
<dbReference type="Proteomes" id="UP000272888">
    <property type="component" value="Unassembled WGS sequence"/>
</dbReference>
<dbReference type="InterPro" id="IPR023213">
    <property type="entry name" value="CAT-like_dom_sf"/>
</dbReference>
<evidence type="ECO:0000259" key="4">
    <source>
        <dbReference type="Pfam" id="PF00501"/>
    </source>
</evidence>
<dbReference type="PANTHER" id="PTHR45527:SF1">
    <property type="entry name" value="FATTY ACID SYNTHASE"/>
    <property type="match status" value="1"/>
</dbReference>
<evidence type="ECO:0000259" key="5">
    <source>
        <dbReference type="Pfam" id="PF00668"/>
    </source>
</evidence>
<dbReference type="AlphaFoldDB" id="A0A3A8N490"/>
<dbReference type="Pfam" id="PF00501">
    <property type="entry name" value="AMP-binding"/>
    <property type="match status" value="1"/>
</dbReference>
<dbReference type="GO" id="GO:0047527">
    <property type="term" value="F:2,3-dihydroxybenzoate-serine ligase activity"/>
    <property type="evidence" value="ECO:0007669"/>
    <property type="project" value="TreeGrafter"/>
</dbReference>
<dbReference type="FunFam" id="3.30.559.10:FF:000012">
    <property type="entry name" value="Non-ribosomal peptide synthetase"/>
    <property type="match status" value="1"/>
</dbReference>
<dbReference type="InterPro" id="IPR001242">
    <property type="entry name" value="Condensation_dom"/>
</dbReference>
<reference evidence="8" key="1">
    <citation type="submission" date="2018-09" db="EMBL/GenBank/DDBJ databases">
        <authorList>
            <person name="Livingstone P.G."/>
            <person name="Whitworth D.E."/>
        </authorList>
    </citation>
    <scope>NUCLEOTIDE SEQUENCE [LARGE SCALE GENOMIC DNA]</scope>
    <source>
        <strain evidence="8">CA051B</strain>
    </source>
</reference>
<dbReference type="CDD" id="cd19531">
    <property type="entry name" value="LCL_NRPS-like"/>
    <property type="match status" value="1"/>
</dbReference>
<evidence type="ECO:0000313" key="7">
    <source>
        <dbReference type="EMBL" id="RKH38330.1"/>
    </source>
</evidence>
<dbReference type="Gene3D" id="2.30.38.10">
    <property type="entry name" value="Luciferase, Domain 3"/>
    <property type="match status" value="1"/>
</dbReference>
<dbReference type="GO" id="GO:0043041">
    <property type="term" value="P:amino acid activation for nonribosomal peptide biosynthetic process"/>
    <property type="evidence" value="ECO:0007669"/>
    <property type="project" value="TreeGrafter"/>
</dbReference>
<dbReference type="CDD" id="cd17652">
    <property type="entry name" value="A_NRPS_CmdD_like"/>
    <property type="match status" value="1"/>
</dbReference>
<dbReference type="GO" id="GO:0009366">
    <property type="term" value="C:enterobactin synthetase complex"/>
    <property type="evidence" value="ECO:0007669"/>
    <property type="project" value="TreeGrafter"/>
</dbReference>
<dbReference type="InterPro" id="IPR045851">
    <property type="entry name" value="AMP-bd_C_sf"/>
</dbReference>
<feature type="domain" description="AMP-binding enzyme C-terminal" evidence="6">
    <location>
        <begin position="850"/>
        <end position="925"/>
    </location>
</feature>
<dbReference type="InterPro" id="IPR010071">
    <property type="entry name" value="AA_adenyl_dom"/>
</dbReference>
<name>A0A3A8N490_9BACT</name>
<dbReference type="FunFam" id="2.30.38.10:FF:000001">
    <property type="entry name" value="Non-ribosomal peptide synthetase PvdI"/>
    <property type="match status" value="1"/>
</dbReference>
<dbReference type="PANTHER" id="PTHR45527">
    <property type="entry name" value="NONRIBOSOMAL PEPTIDE SYNTHETASE"/>
    <property type="match status" value="1"/>
</dbReference>
<feature type="non-terminal residue" evidence="7">
    <location>
        <position position="943"/>
    </location>
</feature>
<organism evidence="7 8">
    <name type="scientific">Corallococcus llansteffanensis</name>
    <dbReference type="NCBI Taxonomy" id="2316731"/>
    <lineage>
        <taxon>Bacteria</taxon>
        <taxon>Pseudomonadati</taxon>
        <taxon>Myxococcota</taxon>
        <taxon>Myxococcia</taxon>
        <taxon>Myxococcales</taxon>
        <taxon>Cystobacterineae</taxon>
        <taxon>Myxococcaceae</taxon>
        <taxon>Corallococcus</taxon>
    </lineage>
</organism>
<protein>
    <submittedName>
        <fullName evidence="7">Amino acid adenylation domain-containing protein</fullName>
    </submittedName>
</protein>
<dbReference type="GO" id="GO:0009239">
    <property type="term" value="P:enterobactin biosynthetic process"/>
    <property type="evidence" value="ECO:0007669"/>
    <property type="project" value="TreeGrafter"/>
</dbReference>
<feature type="non-terminal residue" evidence="7">
    <location>
        <position position="1"/>
    </location>
</feature>
<dbReference type="GO" id="GO:0031177">
    <property type="term" value="F:phosphopantetheine binding"/>
    <property type="evidence" value="ECO:0007669"/>
    <property type="project" value="TreeGrafter"/>
</dbReference>
<keyword evidence="2" id="KW-0597">Phosphoprotein</keyword>
<dbReference type="Gene3D" id="3.30.559.10">
    <property type="entry name" value="Chloramphenicol acetyltransferase-like domain"/>
    <property type="match status" value="1"/>
</dbReference>
<gene>
    <name evidence="7" type="ORF">D7V93_41260</name>
</gene>
<dbReference type="FunFam" id="3.40.50.980:FF:000001">
    <property type="entry name" value="Non-ribosomal peptide synthetase"/>
    <property type="match status" value="1"/>
</dbReference>
<dbReference type="Gene3D" id="3.40.50.980">
    <property type="match status" value="2"/>
</dbReference>
<dbReference type="GO" id="GO:0005829">
    <property type="term" value="C:cytosol"/>
    <property type="evidence" value="ECO:0007669"/>
    <property type="project" value="TreeGrafter"/>
</dbReference>
<keyword evidence="1" id="KW-0596">Phosphopantetheine</keyword>
<dbReference type="RefSeq" id="WP_120648457.1">
    <property type="nucleotide sequence ID" value="NZ_RAWB01000857.1"/>
</dbReference>
<accession>A0A3A8N490</accession>
<proteinExistence type="predicted"/>
<comment type="caution">
    <text evidence="7">The sequence shown here is derived from an EMBL/GenBank/DDBJ whole genome shotgun (WGS) entry which is preliminary data.</text>
</comment>
<dbReference type="SUPFAM" id="SSF56801">
    <property type="entry name" value="Acetyl-CoA synthetase-like"/>
    <property type="match status" value="1"/>
</dbReference>
<evidence type="ECO:0000256" key="1">
    <source>
        <dbReference type="ARBA" id="ARBA00022450"/>
    </source>
</evidence>
<dbReference type="PROSITE" id="PS00455">
    <property type="entry name" value="AMP_BINDING"/>
    <property type="match status" value="1"/>
</dbReference>
<dbReference type="EMBL" id="RAWB01000857">
    <property type="protein sequence ID" value="RKH38330.1"/>
    <property type="molecule type" value="Genomic_DNA"/>
</dbReference>
<dbReference type="FunFam" id="3.30.300.30:FF:000010">
    <property type="entry name" value="Enterobactin synthetase component F"/>
    <property type="match status" value="1"/>
</dbReference>
<evidence type="ECO:0000256" key="3">
    <source>
        <dbReference type="SAM" id="MobiDB-lite"/>
    </source>
</evidence>
<sequence length="943" mass="102483">DQLHPGGNAYNMPSALRLEGHLDPAALARAFSELVRRHESLRTTFHADGGAPTQRIHPPGAFRLEEVDLSAHAHPEEEARRLAGEEQARPFDLATGPLLRVLLIRLSERQHLLVTTMHHIVSDGWSLGVFVREMVALYQAFTAGRPSPLSPLPVQYADHALWQRAWLRGEALEARIDWWRRHLEGAPAALELPTDLPRPPVASFRGDAVPVHLPRALSQTLAALCQAEGVTPFMALLAGFQALLSRYSGQDDVSVGGAMAGRRFQEQEGLIGFFVNTLVYRTRLDGDPSFRELLSRVRDTTLEAHAHQDLPFEKLVEALRPERDTSRSPLFQVNFTFQNMSLGTLEAPGLSFQPVPFEGGTGRFDLTLVLTDTPQGLTGSLEYATDLFRPETARRLVTHLHVLLEGALGGSHLRLSELPLLTDAERHQVLVEWNDSGAELPRDTVLHALFEAQALRTPDALALVFEGESLTYRQLDARANQLAHHLRALGVGPEVLVGLCVERSVELVVGMLGILKAGGAFLCLDPAHPTARVSLMLEDSGLQVLLTHKALLDQLPASLSCVPCCFDTDASLLSRRSTTPPGVDVLPDQLAYVIYTSGSTGRPKGTLLGHRGLCNSVLAAVRAHGLAATSRVLQFASPTFDAAILEIFAPLLAGATLVLAPRERLLPDAPLRALLAEQAVSTVTLTPSVLAQLTPADLPLLRTVISAGEALSAEVARRWSVGRTLLNAYGPTEATVCASITSGPVFPTEPSIGTPWPNTRLYVLDAHLRPVPVGVPGELFIGGVGLARGYLRRPALTAERFIPHPYSTEPGARLYRTGDRVRWRPRGDVEYLGRTDFQVKLRGFRIEPGEVEAALEEHTTVRQAVARVREDAPGLRRLVAYVVPASGESPDPAALRAFLQQRLPEYMVPTAFAVLEALPLTSSGKVDRDALPSPESRAGSPTA</sequence>
<dbReference type="NCBIfam" id="TIGR01733">
    <property type="entry name" value="AA-adenyl-dom"/>
    <property type="match status" value="1"/>
</dbReference>